<dbReference type="InParanoid" id="A0A1Y2DFI8"/>
<name>A0A1Y2DFI8_9PEZI</name>
<dbReference type="CDD" id="cd09083">
    <property type="entry name" value="EEP-1"/>
    <property type="match status" value="1"/>
</dbReference>
<proteinExistence type="predicted"/>
<dbReference type="Proteomes" id="UP000193689">
    <property type="component" value="Unassembled WGS sequence"/>
</dbReference>
<protein>
    <submittedName>
        <fullName evidence="3">Endonuclease/exonuclease/phosphatase family protein</fullName>
    </submittedName>
</protein>
<dbReference type="GO" id="GO:0000175">
    <property type="term" value="F:3'-5'-RNA exonuclease activity"/>
    <property type="evidence" value="ECO:0007669"/>
    <property type="project" value="TreeGrafter"/>
</dbReference>
<dbReference type="PANTHER" id="PTHR12121">
    <property type="entry name" value="CARBON CATABOLITE REPRESSOR PROTEIN 4"/>
    <property type="match status" value="1"/>
</dbReference>
<dbReference type="Pfam" id="PF03372">
    <property type="entry name" value="Exo_endo_phos"/>
    <property type="match status" value="1"/>
</dbReference>
<feature type="chain" id="PRO_5011007774" evidence="1">
    <location>
        <begin position="17"/>
        <end position="307"/>
    </location>
</feature>
<dbReference type="GO" id="GO:0004519">
    <property type="term" value="F:endonuclease activity"/>
    <property type="evidence" value="ECO:0007669"/>
    <property type="project" value="UniProtKB-KW"/>
</dbReference>
<reference evidence="3 4" key="1">
    <citation type="submission" date="2016-07" db="EMBL/GenBank/DDBJ databases">
        <title>Pervasive Adenine N6-methylation of Active Genes in Fungi.</title>
        <authorList>
            <consortium name="DOE Joint Genome Institute"/>
            <person name="Mondo S.J."/>
            <person name="Dannebaum R.O."/>
            <person name="Kuo R.C."/>
            <person name="Labutti K."/>
            <person name="Haridas S."/>
            <person name="Kuo A."/>
            <person name="Salamov A."/>
            <person name="Ahrendt S.R."/>
            <person name="Lipzen A."/>
            <person name="Sullivan W."/>
            <person name="Andreopoulos W.B."/>
            <person name="Clum A."/>
            <person name="Lindquist E."/>
            <person name="Daum C."/>
            <person name="Ramamoorthy G.K."/>
            <person name="Gryganskyi A."/>
            <person name="Culley D."/>
            <person name="Magnuson J.K."/>
            <person name="James T.Y."/>
            <person name="O'Malley M.A."/>
            <person name="Stajich J.E."/>
            <person name="Spatafora J.W."/>
            <person name="Visel A."/>
            <person name="Grigoriev I.V."/>
        </authorList>
    </citation>
    <scope>NUCLEOTIDE SEQUENCE [LARGE SCALE GENOMIC DNA]</scope>
    <source>
        <strain evidence="3 4">CBS 129021</strain>
    </source>
</reference>
<dbReference type="Gene3D" id="3.60.10.10">
    <property type="entry name" value="Endonuclease/exonuclease/phosphatase"/>
    <property type="match status" value="1"/>
</dbReference>
<gene>
    <name evidence="3" type="ORF">BCR38DRAFT_377960</name>
</gene>
<keyword evidence="4" id="KW-1185">Reference proteome</keyword>
<organism evidence="3 4">
    <name type="scientific">Pseudomassariella vexata</name>
    <dbReference type="NCBI Taxonomy" id="1141098"/>
    <lineage>
        <taxon>Eukaryota</taxon>
        <taxon>Fungi</taxon>
        <taxon>Dikarya</taxon>
        <taxon>Ascomycota</taxon>
        <taxon>Pezizomycotina</taxon>
        <taxon>Sordariomycetes</taxon>
        <taxon>Xylariomycetidae</taxon>
        <taxon>Amphisphaeriales</taxon>
        <taxon>Pseudomassariaceae</taxon>
        <taxon>Pseudomassariella</taxon>
    </lineage>
</organism>
<evidence type="ECO:0000259" key="2">
    <source>
        <dbReference type="Pfam" id="PF03372"/>
    </source>
</evidence>
<feature type="signal peptide" evidence="1">
    <location>
        <begin position="1"/>
        <end position="16"/>
    </location>
</feature>
<dbReference type="EMBL" id="MCFJ01000018">
    <property type="protein sequence ID" value="ORY57864.1"/>
    <property type="molecule type" value="Genomic_DNA"/>
</dbReference>
<dbReference type="InterPro" id="IPR005135">
    <property type="entry name" value="Endo/exonuclease/phosphatase"/>
</dbReference>
<dbReference type="SUPFAM" id="SSF56219">
    <property type="entry name" value="DNase I-like"/>
    <property type="match status" value="1"/>
</dbReference>
<dbReference type="OrthoDB" id="276515at2759"/>
<dbReference type="AlphaFoldDB" id="A0A1Y2DFI8"/>
<dbReference type="PANTHER" id="PTHR12121:SF36">
    <property type="entry name" value="ENDONUCLEASE_EXONUCLEASE_PHOSPHATASE DOMAIN-CONTAINING PROTEIN"/>
    <property type="match status" value="1"/>
</dbReference>
<evidence type="ECO:0000256" key="1">
    <source>
        <dbReference type="SAM" id="SignalP"/>
    </source>
</evidence>
<comment type="caution">
    <text evidence="3">The sequence shown here is derived from an EMBL/GenBank/DDBJ whole genome shotgun (WGS) entry which is preliminary data.</text>
</comment>
<evidence type="ECO:0000313" key="3">
    <source>
        <dbReference type="EMBL" id="ORY57864.1"/>
    </source>
</evidence>
<keyword evidence="3" id="KW-0269">Exonuclease</keyword>
<keyword evidence="1" id="KW-0732">Signal</keyword>
<dbReference type="InterPro" id="IPR050410">
    <property type="entry name" value="CCR4/nocturin_mRNA_transcr"/>
</dbReference>
<evidence type="ECO:0000313" key="4">
    <source>
        <dbReference type="Proteomes" id="UP000193689"/>
    </source>
</evidence>
<keyword evidence="3" id="KW-0378">Hydrolase</keyword>
<keyword evidence="3" id="KW-0540">Nuclease</keyword>
<sequence length="307" mass="33810">MLLIGIVSSLLFSAQAAQVTMAQTTNGTLPLRMITFNIRYATTSPSKNEQLWSTRAPLVVSRLMETSASAPAGAETVIGLQEVLHKQLLDIESGVGPEWMHIGVGRDDGAQRGEYNPILYRPAVLSLLYNETRWLSPTPDVPSFGWGAGSRRMINIGVFEHVASGRRFIAANTHLDNASSQARTEGIKIVIATIQAVQETWGPLGVVLTGDFNSQPGEDAYSTAVNSKYLTELYTMADTGQRFGPYITYTGFLPDQEEEVGTRIDFIWLGPALEDRWLVESYNVLPNVVNDVYISDHRPVFGDLMLK</sequence>
<accession>A0A1Y2DFI8</accession>
<dbReference type="GeneID" id="63773578"/>
<dbReference type="InterPro" id="IPR036691">
    <property type="entry name" value="Endo/exonu/phosph_ase_sf"/>
</dbReference>
<keyword evidence="3" id="KW-0255">Endonuclease</keyword>
<dbReference type="RefSeq" id="XP_040710993.1">
    <property type="nucleotide sequence ID" value="XM_040857366.1"/>
</dbReference>
<feature type="domain" description="Endonuclease/exonuclease/phosphatase" evidence="2">
    <location>
        <begin position="35"/>
        <end position="297"/>
    </location>
</feature>